<keyword evidence="4 5" id="KW-0472">Membrane</keyword>
<sequence>MVDISRITSRVGIRFNSPMAQVLLVGFVCFCCPGMFNVINGMGGGGLKNADVAKNGNVALYTTFAIFGVFGGGFYNTLGAGICLLLGGCSYALYTGSLLYYNHHDNQLGAEIFVITASAILGIGAGILWTAQGVIMMSYPPEEQKGRCVGYFWIIFNLGGVMGAFIPFGLNFYSTKTGVSSSTFVAFLVIMILGGFMGLLILPPEKVIRNDGSRVEVEKFNNVWTEIKEILKLFLDKNMLLLTPISLASNWFYSYQFGDINGVLFNVRTRSFNNAWYWAFQMLGAFMLGSFLDSKKLGRRTRALYGLYGVFVMIMVVWGGGLALQLQYTRESVKHSPPDIDFIKNPGAFWPKWVLYSLYGLLDAATQTYAYWLIGTLTNDSTILARYSGYYKGIQSAGGAIAWRIDAVGTSYLVEFIICWALLAACFPFTWFVARNVTETSNLDVEKQEDM</sequence>
<evidence type="ECO:0008006" key="8">
    <source>
        <dbReference type="Google" id="ProtNLM"/>
    </source>
</evidence>
<keyword evidence="3 5" id="KW-1133">Transmembrane helix</keyword>
<feature type="transmembrane region" description="Helical" evidence="5">
    <location>
        <begin position="182"/>
        <end position="202"/>
    </location>
</feature>
<dbReference type="PANTHER" id="PTHR23294">
    <property type="entry name" value="ET TRANSLATION PRODUCT-RELATED"/>
    <property type="match status" value="1"/>
</dbReference>
<protein>
    <recommendedName>
        <fullName evidence="8">MFS general substrate transporter</fullName>
    </recommendedName>
</protein>
<feature type="transmembrane region" description="Helical" evidence="5">
    <location>
        <begin position="113"/>
        <end position="136"/>
    </location>
</feature>
<dbReference type="Pfam" id="PF05978">
    <property type="entry name" value="UNC-93"/>
    <property type="match status" value="1"/>
</dbReference>
<dbReference type="SUPFAM" id="SSF103473">
    <property type="entry name" value="MFS general substrate transporter"/>
    <property type="match status" value="1"/>
</dbReference>
<dbReference type="Proteomes" id="UP001479436">
    <property type="component" value="Unassembled WGS sequence"/>
</dbReference>
<name>A0ABR2WKB9_9FUNG</name>
<accession>A0ABR2WKB9</accession>
<feature type="transmembrane region" description="Helical" evidence="5">
    <location>
        <begin position="148"/>
        <end position="170"/>
    </location>
</feature>
<feature type="transmembrane region" description="Helical" evidence="5">
    <location>
        <begin position="304"/>
        <end position="328"/>
    </location>
</feature>
<feature type="transmembrane region" description="Helical" evidence="5">
    <location>
        <begin position="412"/>
        <end position="434"/>
    </location>
</feature>
<evidence type="ECO:0000256" key="3">
    <source>
        <dbReference type="ARBA" id="ARBA00022989"/>
    </source>
</evidence>
<feature type="transmembrane region" description="Helical" evidence="5">
    <location>
        <begin position="82"/>
        <end position="101"/>
    </location>
</feature>
<evidence type="ECO:0000313" key="7">
    <source>
        <dbReference type="Proteomes" id="UP001479436"/>
    </source>
</evidence>
<dbReference type="InterPro" id="IPR051617">
    <property type="entry name" value="UNC-93-like_regulator"/>
</dbReference>
<evidence type="ECO:0000313" key="6">
    <source>
        <dbReference type="EMBL" id="KAK9761968.1"/>
    </source>
</evidence>
<dbReference type="InterPro" id="IPR036259">
    <property type="entry name" value="MFS_trans_sf"/>
</dbReference>
<evidence type="ECO:0000256" key="4">
    <source>
        <dbReference type="ARBA" id="ARBA00023136"/>
    </source>
</evidence>
<feature type="transmembrane region" description="Helical" evidence="5">
    <location>
        <begin position="275"/>
        <end position="292"/>
    </location>
</feature>
<gene>
    <name evidence="6" type="ORF">K7432_012716</name>
</gene>
<comment type="caution">
    <text evidence="6">The sequence shown here is derived from an EMBL/GenBank/DDBJ whole genome shotgun (WGS) entry which is preliminary data.</text>
</comment>
<dbReference type="EMBL" id="JASJQH010001143">
    <property type="protein sequence ID" value="KAK9761968.1"/>
    <property type="molecule type" value="Genomic_DNA"/>
</dbReference>
<feature type="transmembrane region" description="Helical" evidence="5">
    <location>
        <begin position="20"/>
        <end position="38"/>
    </location>
</feature>
<dbReference type="Gene3D" id="1.20.1250.20">
    <property type="entry name" value="MFS general substrate transporter like domains"/>
    <property type="match status" value="1"/>
</dbReference>
<proteinExistence type="predicted"/>
<organism evidence="6 7">
    <name type="scientific">Basidiobolus ranarum</name>
    <dbReference type="NCBI Taxonomy" id="34480"/>
    <lineage>
        <taxon>Eukaryota</taxon>
        <taxon>Fungi</taxon>
        <taxon>Fungi incertae sedis</taxon>
        <taxon>Zoopagomycota</taxon>
        <taxon>Entomophthoromycotina</taxon>
        <taxon>Basidiobolomycetes</taxon>
        <taxon>Basidiobolales</taxon>
        <taxon>Basidiobolaceae</taxon>
        <taxon>Basidiobolus</taxon>
    </lineage>
</organism>
<evidence type="ECO:0000256" key="1">
    <source>
        <dbReference type="ARBA" id="ARBA00004141"/>
    </source>
</evidence>
<feature type="transmembrane region" description="Helical" evidence="5">
    <location>
        <begin position="58"/>
        <end position="75"/>
    </location>
</feature>
<comment type="subcellular location">
    <subcellularLocation>
        <location evidence="1">Membrane</location>
        <topology evidence="1">Multi-pass membrane protein</topology>
    </subcellularLocation>
</comment>
<reference evidence="6 7" key="1">
    <citation type="submission" date="2023-04" db="EMBL/GenBank/DDBJ databases">
        <title>Genome of Basidiobolus ranarum AG-B5.</title>
        <authorList>
            <person name="Stajich J.E."/>
            <person name="Carter-House D."/>
            <person name="Gryganskyi A."/>
        </authorList>
    </citation>
    <scope>NUCLEOTIDE SEQUENCE [LARGE SCALE GENOMIC DNA]</scope>
    <source>
        <strain evidence="6 7">AG-B5</strain>
    </source>
</reference>
<evidence type="ECO:0000256" key="2">
    <source>
        <dbReference type="ARBA" id="ARBA00022692"/>
    </source>
</evidence>
<keyword evidence="2 5" id="KW-0812">Transmembrane</keyword>
<dbReference type="InterPro" id="IPR010291">
    <property type="entry name" value="Ion_channel_UNC-93"/>
</dbReference>
<evidence type="ECO:0000256" key="5">
    <source>
        <dbReference type="SAM" id="Phobius"/>
    </source>
</evidence>
<dbReference type="PANTHER" id="PTHR23294:SF59">
    <property type="entry name" value="UNC93-LIKE PROTEIN C922.05C"/>
    <property type="match status" value="1"/>
</dbReference>
<feature type="transmembrane region" description="Helical" evidence="5">
    <location>
        <begin position="353"/>
        <end position="374"/>
    </location>
</feature>
<keyword evidence="7" id="KW-1185">Reference proteome</keyword>